<dbReference type="Pfam" id="PF01435">
    <property type="entry name" value="Peptidase_M48"/>
    <property type="match status" value="1"/>
</dbReference>
<evidence type="ECO:0000256" key="1">
    <source>
        <dbReference type="ARBA" id="ARBA00022475"/>
    </source>
</evidence>
<keyword evidence="4" id="KW-0479">Metal-binding</keyword>
<feature type="domain" description="Zinc-ribbon" evidence="12">
    <location>
        <begin position="274"/>
        <end position="295"/>
    </location>
</feature>
<reference evidence="13" key="2">
    <citation type="submission" date="2021-04" db="EMBL/GenBank/DDBJ databases">
        <authorList>
            <person name="Gilroy R."/>
        </authorList>
    </citation>
    <scope>NUCLEOTIDE SEQUENCE</scope>
    <source>
        <strain evidence="13">ChiSxjej6B18-287</strain>
    </source>
</reference>
<organism evidence="13 14">
    <name type="scientific">Candidatus Blautia merdigallinarum</name>
    <dbReference type="NCBI Taxonomy" id="2838495"/>
    <lineage>
        <taxon>Bacteria</taxon>
        <taxon>Bacillati</taxon>
        <taxon>Bacillota</taxon>
        <taxon>Clostridia</taxon>
        <taxon>Lachnospirales</taxon>
        <taxon>Lachnospiraceae</taxon>
        <taxon>Blautia</taxon>
    </lineage>
</organism>
<keyword evidence="8 10" id="KW-0482">Metalloprotease</keyword>
<reference evidence="13" key="1">
    <citation type="journal article" date="2021" name="PeerJ">
        <title>Extensive microbial diversity within the chicken gut microbiome revealed by metagenomics and culture.</title>
        <authorList>
            <person name="Gilroy R."/>
            <person name="Ravi A."/>
            <person name="Getino M."/>
            <person name="Pursley I."/>
            <person name="Horton D.L."/>
            <person name="Alikhan N.F."/>
            <person name="Baker D."/>
            <person name="Gharbi K."/>
            <person name="Hall N."/>
            <person name="Watson M."/>
            <person name="Adriaenssens E.M."/>
            <person name="Foster-Nyarko E."/>
            <person name="Jarju S."/>
            <person name="Secka A."/>
            <person name="Antonio M."/>
            <person name="Oren A."/>
            <person name="Chaudhuri R.R."/>
            <person name="La Ragione R."/>
            <person name="Hildebrand F."/>
            <person name="Pallen M.J."/>
        </authorList>
    </citation>
    <scope>NUCLEOTIDE SEQUENCE</scope>
    <source>
        <strain evidence="13">ChiSxjej6B18-287</strain>
    </source>
</reference>
<dbReference type="Gene3D" id="3.30.2010.10">
    <property type="entry name" value="Metalloproteases ('zincins'), catalytic domain"/>
    <property type="match status" value="1"/>
</dbReference>
<keyword evidence="3" id="KW-0812">Transmembrane</keyword>
<dbReference type="AlphaFoldDB" id="A0A9D2SKP8"/>
<evidence type="ECO:0000256" key="4">
    <source>
        <dbReference type="ARBA" id="ARBA00022723"/>
    </source>
</evidence>
<keyword evidence="9" id="KW-0472">Membrane</keyword>
<dbReference type="CDD" id="cd07325">
    <property type="entry name" value="M48_Ste24p_like"/>
    <property type="match status" value="1"/>
</dbReference>
<dbReference type="GO" id="GO:0006508">
    <property type="term" value="P:proteolysis"/>
    <property type="evidence" value="ECO:0007669"/>
    <property type="project" value="UniProtKB-KW"/>
</dbReference>
<keyword evidence="5 10" id="KW-0378">Hydrolase</keyword>
<dbReference type="InterPro" id="IPR001915">
    <property type="entry name" value="Peptidase_M48"/>
</dbReference>
<dbReference type="EMBL" id="DWWV01000075">
    <property type="protein sequence ID" value="HJC10380.1"/>
    <property type="molecule type" value="Genomic_DNA"/>
</dbReference>
<dbReference type="Proteomes" id="UP000823893">
    <property type="component" value="Unassembled WGS sequence"/>
</dbReference>
<keyword evidence="7" id="KW-1133">Transmembrane helix</keyword>
<comment type="similarity">
    <text evidence="10">Belongs to the peptidase M48 family.</text>
</comment>
<dbReference type="GO" id="GO:0046872">
    <property type="term" value="F:metal ion binding"/>
    <property type="evidence" value="ECO:0007669"/>
    <property type="project" value="UniProtKB-KW"/>
</dbReference>
<evidence type="ECO:0000259" key="12">
    <source>
        <dbReference type="Pfam" id="PF13240"/>
    </source>
</evidence>
<evidence type="ECO:0000256" key="10">
    <source>
        <dbReference type="RuleBase" id="RU003983"/>
    </source>
</evidence>
<comment type="caution">
    <text evidence="13">The sequence shown here is derived from an EMBL/GenBank/DDBJ whole genome shotgun (WGS) entry which is preliminary data.</text>
</comment>
<evidence type="ECO:0000256" key="9">
    <source>
        <dbReference type="ARBA" id="ARBA00023136"/>
    </source>
</evidence>
<dbReference type="InterPro" id="IPR050083">
    <property type="entry name" value="HtpX_protease"/>
</dbReference>
<evidence type="ECO:0000256" key="7">
    <source>
        <dbReference type="ARBA" id="ARBA00022989"/>
    </source>
</evidence>
<evidence type="ECO:0000256" key="5">
    <source>
        <dbReference type="ARBA" id="ARBA00022801"/>
    </source>
</evidence>
<comment type="cofactor">
    <cofactor evidence="10">
        <name>Zn(2+)</name>
        <dbReference type="ChEBI" id="CHEBI:29105"/>
    </cofactor>
    <text evidence="10">Binds 1 zinc ion per subunit.</text>
</comment>
<feature type="domain" description="Peptidase M48" evidence="11">
    <location>
        <begin position="61"/>
        <end position="252"/>
    </location>
</feature>
<keyword evidence="1" id="KW-1003">Cell membrane</keyword>
<evidence type="ECO:0000256" key="8">
    <source>
        <dbReference type="ARBA" id="ARBA00023049"/>
    </source>
</evidence>
<dbReference type="PANTHER" id="PTHR43221">
    <property type="entry name" value="PROTEASE HTPX"/>
    <property type="match status" value="1"/>
</dbReference>
<sequence length="301" mass="34055">MRSANPRDYYHPQDKKALESLKQIPGFSAALKAFMKVFNENMIHGLNMSNKIRITDQQLPNLYRLLPPVCEKLGIKEPEFYLEMDPVANAYTYGDSIIAITVTSGLVDLMNEEEIQVVLAHECGHIACHHVLYHTMARTVLSAGSAIPGMDLLTTALQFALFHWERCSEFSCDRAAAIYMEDPGPVARVMSLLASGSEKISSQINMELYMEQAREYQHLLDRSNWDKALQYMALMNQSHPFLSVRAAEINDWCKTKKYADIIAYMYEEKKGNTCPGCGASVQEEWMFCKQCGSKLKEKNGG</sequence>
<evidence type="ECO:0000313" key="13">
    <source>
        <dbReference type="EMBL" id="HJC10380.1"/>
    </source>
</evidence>
<evidence type="ECO:0000256" key="6">
    <source>
        <dbReference type="ARBA" id="ARBA00022833"/>
    </source>
</evidence>
<dbReference type="GO" id="GO:0004222">
    <property type="term" value="F:metalloendopeptidase activity"/>
    <property type="evidence" value="ECO:0007669"/>
    <property type="project" value="InterPro"/>
</dbReference>
<proteinExistence type="inferred from homology"/>
<evidence type="ECO:0000259" key="11">
    <source>
        <dbReference type="Pfam" id="PF01435"/>
    </source>
</evidence>
<keyword evidence="2 10" id="KW-0645">Protease</keyword>
<keyword evidence="6 10" id="KW-0862">Zinc</keyword>
<evidence type="ECO:0000256" key="3">
    <source>
        <dbReference type="ARBA" id="ARBA00022692"/>
    </source>
</evidence>
<evidence type="ECO:0000313" key="14">
    <source>
        <dbReference type="Proteomes" id="UP000823893"/>
    </source>
</evidence>
<accession>A0A9D2SKP8</accession>
<gene>
    <name evidence="13" type="ORF">H9935_06140</name>
</gene>
<protein>
    <submittedName>
        <fullName evidence="13">M48 family metallopeptidase</fullName>
    </submittedName>
</protein>
<dbReference type="Pfam" id="PF13240">
    <property type="entry name" value="Zn_Ribbon_1"/>
    <property type="match status" value="1"/>
</dbReference>
<evidence type="ECO:0000256" key="2">
    <source>
        <dbReference type="ARBA" id="ARBA00022670"/>
    </source>
</evidence>
<name>A0A9D2SKP8_9FIRM</name>
<dbReference type="PANTHER" id="PTHR43221:SF3">
    <property type="entry name" value="SLL1280 PROTEIN"/>
    <property type="match status" value="1"/>
</dbReference>
<dbReference type="InterPro" id="IPR026870">
    <property type="entry name" value="Zinc_ribbon_dom"/>
</dbReference>